<dbReference type="Gene3D" id="1.10.630.10">
    <property type="entry name" value="Cytochrome P450"/>
    <property type="match status" value="1"/>
</dbReference>
<evidence type="ECO:0000313" key="2">
    <source>
        <dbReference type="EMBL" id="THV14778.1"/>
    </source>
</evidence>
<dbReference type="GO" id="GO:0005506">
    <property type="term" value="F:iron ion binding"/>
    <property type="evidence" value="ECO:0007669"/>
    <property type="project" value="InterPro"/>
</dbReference>
<dbReference type="CDD" id="cd11035">
    <property type="entry name" value="P450cam-like"/>
    <property type="match status" value="1"/>
</dbReference>
<sequence length="410" mass="46341">MSDQHAVEVLDGQTKGGCPVVHFDFNQPMPIHSYHSELDRLRALSPIVWNTYGGGFWMLLDDQTVRDAFHDHEVFSSEATIPTVPEPDWHWIPTMENPPKHKLYRRVLNAPFSPRAIRDREEQIREHAISFIEPMVAKGRVNFVEEFAKEFPTKVFLEILGLPHEDSKQFVGWVETVFGGLGAEAEGAADAMAQAQASIRGYFVDLLADRKANPREDDFFTDLSRSHIGDEPITDEEFLNICGVLVLAGLDTVKSQLGYTMLHLAEHPEDRQQILDDPGLIPVAVEEMVRVYSIVMDGRKVVQDTEFHGCPMAAGEMAMLTVPSATRDETKYADPARVDFNRTDATGHLAFAAGPHKCLGTHLARREMNIALEEWHKRIPHYRAVQVDELRETGPQLGLEDLWLEWDVAE</sequence>
<comment type="similarity">
    <text evidence="1">Belongs to the cytochrome P450 family.</text>
</comment>
<proteinExistence type="inferred from homology"/>
<dbReference type="RefSeq" id="WP_136562540.1">
    <property type="nucleotide sequence ID" value="NZ_BAABLS010000008.1"/>
</dbReference>
<dbReference type="PANTHER" id="PTHR46696:SF6">
    <property type="entry name" value="P450, PUTATIVE (EUROFUNG)-RELATED"/>
    <property type="match status" value="1"/>
</dbReference>
<dbReference type="OrthoDB" id="502624at2"/>
<dbReference type="InterPro" id="IPR036396">
    <property type="entry name" value="Cyt_P450_sf"/>
</dbReference>
<dbReference type="PANTHER" id="PTHR46696">
    <property type="entry name" value="P450, PUTATIVE (EUROFUNG)-RELATED"/>
    <property type="match status" value="1"/>
</dbReference>
<dbReference type="EMBL" id="STGW01000004">
    <property type="protein sequence ID" value="THV14778.1"/>
    <property type="molecule type" value="Genomic_DNA"/>
</dbReference>
<evidence type="ECO:0000313" key="3">
    <source>
        <dbReference type="Proteomes" id="UP000307087"/>
    </source>
</evidence>
<dbReference type="Proteomes" id="UP000307087">
    <property type="component" value="Unassembled WGS sequence"/>
</dbReference>
<dbReference type="AlphaFoldDB" id="A0A4S8NEA5"/>
<dbReference type="GO" id="GO:0004497">
    <property type="term" value="F:monooxygenase activity"/>
    <property type="evidence" value="ECO:0007669"/>
    <property type="project" value="InterPro"/>
</dbReference>
<gene>
    <name evidence="2" type="ORF">E9934_09030</name>
</gene>
<reference evidence="2 3" key="1">
    <citation type="journal article" date="2009" name="Int. J. Syst. Evol. Microbiol.">
        <title>Nocardioides caeni sp. nov., isolated from wastewater.</title>
        <authorList>
            <person name="Yoon J.H."/>
            <person name="Kang S.J."/>
            <person name="Park S."/>
            <person name="Kim W."/>
            <person name="Oh T.K."/>
        </authorList>
    </citation>
    <scope>NUCLEOTIDE SEQUENCE [LARGE SCALE GENOMIC DNA]</scope>
    <source>
        <strain evidence="2 3">DSM 23134</strain>
    </source>
</reference>
<comment type="caution">
    <text evidence="2">The sequence shown here is derived from an EMBL/GenBank/DDBJ whole genome shotgun (WGS) entry which is preliminary data.</text>
</comment>
<dbReference type="InterPro" id="IPR002397">
    <property type="entry name" value="Cyt_P450_B"/>
</dbReference>
<dbReference type="GO" id="GO:0016705">
    <property type="term" value="F:oxidoreductase activity, acting on paired donors, with incorporation or reduction of molecular oxygen"/>
    <property type="evidence" value="ECO:0007669"/>
    <property type="project" value="InterPro"/>
</dbReference>
<organism evidence="2 3">
    <name type="scientific">Nocardioides caeni</name>
    <dbReference type="NCBI Taxonomy" id="574700"/>
    <lineage>
        <taxon>Bacteria</taxon>
        <taxon>Bacillati</taxon>
        <taxon>Actinomycetota</taxon>
        <taxon>Actinomycetes</taxon>
        <taxon>Propionibacteriales</taxon>
        <taxon>Nocardioidaceae</taxon>
        <taxon>Nocardioides</taxon>
    </lineage>
</organism>
<dbReference type="GO" id="GO:0020037">
    <property type="term" value="F:heme binding"/>
    <property type="evidence" value="ECO:0007669"/>
    <property type="project" value="InterPro"/>
</dbReference>
<protein>
    <submittedName>
        <fullName evidence="2">Cytochrome P450</fullName>
    </submittedName>
</protein>
<dbReference type="Pfam" id="PF00067">
    <property type="entry name" value="p450"/>
    <property type="match status" value="2"/>
</dbReference>
<accession>A0A4S8NEA5</accession>
<dbReference type="InterPro" id="IPR001128">
    <property type="entry name" value="Cyt_P450"/>
</dbReference>
<name>A0A4S8NEA5_9ACTN</name>
<keyword evidence="3" id="KW-1185">Reference proteome</keyword>
<dbReference type="PRINTS" id="PR00385">
    <property type="entry name" value="P450"/>
</dbReference>
<evidence type="ECO:0000256" key="1">
    <source>
        <dbReference type="ARBA" id="ARBA00010617"/>
    </source>
</evidence>
<dbReference type="SUPFAM" id="SSF48264">
    <property type="entry name" value="Cytochrome P450"/>
    <property type="match status" value="1"/>
</dbReference>
<dbReference type="PRINTS" id="PR00359">
    <property type="entry name" value="BP450"/>
</dbReference>